<evidence type="ECO:0000256" key="1">
    <source>
        <dbReference type="SAM" id="MobiDB-lite"/>
    </source>
</evidence>
<accession>A0ABX0N0Q1</accession>
<dbReference type="Proteomes" id="UP000621455">
    <property type="component" value="Unassembled WGS sequence"/>
</dbReference>
<name>A0ABX0N0Q1_9BURK</name>
<comment type="caution">
    <text evidence="2">The sequence shown here is derived from an EMBL/GenBank/DDBJ whole genome shotgun (WGS) entry which is preliminary data.</text>
</comment>
<keyword evidence="3" id="KW-1185">Reference proteome</keyword>
<evidence type="ECO:0000313" key="3">
    <source>
        <dbReference type="Proteomes" id="UP000621455"/>
    </source>
</evidence>
<evidence type="ECO:0000313" key="2">
    <source>
        <dbReference type="EMBL" id="NHZ78855.1"/>
    </source>
</evidence>
<dbReference type="EMBL" id="WHJG01000004">
    <property type="protein sequence ID" value="NHZ78855.1"/>
    <property type="molecule type" value="Genomic_DNA"/>
</dbReference>
<feature type="region of interest" description="Disordered" evidence="1">
    <location>
        <begin position="1"/>
        <end position="60"/>
    </location>
</feature>
<sequence length="60" mass="6666">MHPPPSRTPCAGAPWPARRRRPRPAAPARRRSAPPAARRRNAPVLRSAARRWSRRSAPAA</sequence>
<reference evidence="2 3" key="1">
    <citation type="submission" date="2019-10" db="EMBL/GenBank/DDBJ databases">
        <title>Taxonomy of Antarctic Massilia spp.: description of Massilia rubra sp. nov., Massilia aquatica sp. nov., Massilia mucilaginosa sp. nov., Massilia frigida sp. nov. isolated from streams, lakes and regoliths.</title>
        <authorList>
            <person name="Holochova P."/>
            <person name="Sedlacek I."/>
            <person name="Kralova S."/>
            <person name="Maslanova I."/>
            <person name="Busse H.-J."/>
            <person name="Stankova E."/>
            <person name="Vrbovska V."/>
            <person name="Kovarovic V."/>
            <person name="Bartak M."/>
            <person name="Svec P."/>
            <person name="Pantucek R."/>
        </authorList>
    </citation>
    <scope>NUCLEOTIDE SEQUENCE [LARGE SCALE GENOMIC DNA]</scope>
    <source>
        <strain evidence="2 3">CCM 8695</strain>
    </source>
</reference>
<organism evidence="2 3">
    <name type="scientific">Massilia frigida</name>
    <dbReference type="NCBI Taxonomy" id="2609281"/>
    <lineage>
        <taxon>Bacteria</taxon>
        <taxon>Pseudomonadati</taxon>
        <taxon>Pseudomonadota</taxon>
        <taxon>Betaproteobacteria</taxon>
        <taxon>Burkholderiales</taxon>
        <taxon>Oxalobacteraceae</taxon>
        <taxon>Telluria group</taxon>
        <taxon>Massilia</taxon>
    </lineage>
</organism>
<protein>
    <submittedName>
        <fullName evidence="2">Uncharacterized protein</fullName>
    </submittedName>
</protein>
<proteinExistence type="predicted"/>
<gene>
    <name evidence="2" type="ORF">F2P44_06115</name>
</gene>
<feature type="compositionally biased region" description="Basic residues" evidence="1">
    <location>
        <begin position="17"/>
        <end position="41"/>
    </location>
</feature>